<dbReference type="EMBL" id="UINC01006219">
    <property type="protein sequence ID" value="SVA26214.1"/>
    <property type="molecule type" value="Genomic_DNA"/>
</dbReference>
<evidence type="ECO:0000259" key="1">
    <source>
        <dbReference type="PROSITE" id="PS50968"/>
    </source>
</evidence>
<organism evidence="2">
    <name type="scientific">marine metagenome</name>
    <dbReference type="NCBI Taxonomy" id="408172"/>
    <lineage>
        <taxon>unclassified sequences</taxon>
        <taxon>metagenomes</taxon>
        <taxon>ecological metagenomes</taxon>
    </lineage>
</organism>
<dbReference type="PROSITE" id="PS50968">
    <property type="entry name" value="BIOTINYL_LIPOYL"/>
    <property type="match status" value="1"/>
</dbReference>
<name>A0A381UE20_9ZZZZ</name>
<sequence>MSIVEIKIPSPGESITEVEIGSWLKADGDYVLIDETICEIETDKATLP</sequence>
<dbReference type="AlphaFoldDB" id="A0A381UE20"/>
<gene>
    <name evidence="2" type="ORF">METZ01_LOCUS79068</name>
</gene>
<dbReference type="CDD" id="cd06849">
    <property type="entry name" value="lipoyl_domain"/>
    <property type="match status" value="1"/>
</dbReference>
<reference evidence="2" key="1">
    <citation type="submission" date="2018-05" db="EMBL/GenBank/DDBJ databases">
        <authorList>
            <person name="Lanie J.A."/>
            <person name="Ng W.-L."/>
            <person name="Kazmierczak K.M."/>
            <person name="Andrzejewski T.M."/>
            <person name="Davidsen T.M."/>
            <person name="Wayne K.J."/>
            <person name="Tettelin H."/>
            <person name="Glass J.I."/>
            <person name="Rusch D."/>
            <person name="Podicherti R."/>
            <person name="Tsui H.-C.T."/>
            <person name="Winkler M.E."/>
        </authorList>
    </citation>
    <scope>NUCLEOTIDE SEQUENCE</scope>
</reference>
<dbReference type="InterPro" id="IPR011053">
    <property type="entry name" value="Single_hybrid_motif"/>
</dbReference>
<dbReference type="Pfam" id="PF00364">
    <property type="entry name" value="Biotin_lipoyl"/>
    <property type="match status" value="1"/>
</dbReference>
<dbReference type="SUPFAM" id="SSF51230">
    <property type="entry name" value="Single hybrid motif"/>
    <property type="match status" value="1"/>
</dbReference>
<protein>
    <recommendedName>
        <fullName evidence="1">Lipoyl-binding domain-containing protein</fullName>
    </recommendedName>
</protein>
<dbReference type="InterPro" id="IPR000089">
    <property type="entry name" value="Biotin_lipoyl"/>
</dbReference>
<proteinExistence type="predicted"/>
<evidence type="ECO:0000313" key="2">
    <source>
        <dbReference type="EMBL" id="SVA26214.1"/>
    </source>
</evidence>
<feature type="domain" description="Lipoyl-binding" evidence="1">
    <location>
        <begin position="3"/>
        <end position="48"/>
    </location>
</feature>
<accession>A0A381UE20</accession>
<feature type="non-terminal residue" evidence="2">
    <location>
        <position position="48"/>
    </location>
</feature>
<dbReference type="Gene3D" id="2.40.50.100">
    <property type="match status" value="1"/>
</dbReference>